<keyword evidence="5" id="KW-1185">Reference proteome</keyword>
<dbReference type="OrthoDB" id="9800865at2"/>
<feature type="domain" description="CMP/dCMP-type deaminase" evidence="1">
    <location>
        <begin position="5"/>
        <end position="119"/>
    </location>
</feature>
<comment type="caution">
    <text evidence="3">The sequence shown here is derived from an EMBL/GenBank/DDBJ whole genome shotgun (WGS) entry which is preliminary data.</text>
</comment>
<dbReference type="GO" id="GO:0008835">
    <property type="term" value="F:diaminohydroxyphosphoribosylaminopyrimidine deaminase activity"/>
    <property type="evidence" value="ECO:0007669"/>
    <property type="project" value="TreeGrafter"/>
</dbReference>
<reference evidence="2" key="1">
    <citation type="journal article" date="2014" name="Int. J. Syst. Evol. Microbiol.">
        <title>Complete genome of a new Firmicutes species belonging to the dominant human colonic microbiota ('Ruminococcus bicirculans') reveals two chromosomes and a selective capacity to utilize plant glucans.</title>
        <authorList>
            <consortium name="NISC Comparative Sequencing Program"/>
            <person name="Wegmann U."/>
            <person name="Louis P."/>
            <person name="Goesmann A."/>
            <person name="Henrissat B."/>
            <person name="Duncan S.H."/>
            <person name="Flint H.J."/>
        </authorList>
    </citation>
    <scope>NUCLEOTIDE SEQUENCE</scope>
    <source>
        <strain evidence="2">NBRC 105001</strain>
    </source>
</reference>
<dbReference type="PROSITE" id="PS51747">
    <property type="entry name" value="CYT_DCMP_DEAMINASES_2"/>
    <property type="match status" value="1"/>
</dbReference>
<evidence type="ECO:0000313" key="2">
    <source>
        <dbReference type="EMBL" id="GLR77267.1"/>
    </source>
</evidence>
<evidence type="ECO:0000259" key="1">
    <source>
        <dbReference type="PROSITE" id="PS51747"/>
    </source>
</evidence>
<dbReference type="RefSeq" id="WP_105063922.1">
    <property type="nucleotide sequence ID" value="NZ_BSOU01000036.1"/>
</dbReference>
<evidence type="ECO:0000313" key="5">
    <source>
        <dbReference type="Proteomes" id="UP001156660"/>
    </source>
</evidence>
<dbReference type="Proteomes" id="UP001156660">
    <property type="component" value="Unassembled WGS sequence"/>
</dbReference>
<evidence type="ECO:0000313" key="4">
    <source>
        <dbReference type="Proteomes" id="UP000239273"/>
    </source>
</evidence>
<dbReference type="SUPFAM" id="SSF53927">
    <property type="entry name" value="Cytidine deaminase-like"/>
    <property type="match status" value="1"/>
</dbReference>
<dbReference type="PANTHER" id="PTHR11079:SF162">
    <property type="entry name" value="RIBOFLAVIN BIOSYNTHESIS PROTEIN PYRD, CHLOROPLASTIC"/>
    <property type="match status" value="1"/>
</dbReference>
<dbReference type="Proteomes" id="UP000239273">
    <property type="component" value="Unassembled WGS sequence"/>
</dbReference>
<reference evidence="5" key="3">
    <citation type="journal article" date="2019" name="Int. J. Syst. Evol. Microbiol.">
        <title>The Global Catalogue of Microorganisms (GCM) 10K type strain sequencing project: providing services to taxonomists for standard genome sequencing and annotation.</title>
        <authorList>
            <consortium name="The Broad Institute Genomics Platform"/>
            <consortium name="The Broad Institute Genome Sequencing Center for Infectious Disease"/>
            <person name="Wu L."/>
            <person name="Ma J."/>
        </authorList>
    </citation>
    <scope>NUCLEOTIDE SEQUENCE [LARGE SCALE GENOMIC DNA]</scope>
    <source>
        <strain evidence="5">NBRC 105001</strain>
    </source>
</reference>
<dbReference type="AlphaFoldDB" id="A0A2S7X7V0"/>
<dbReference type="EMBL" id="BSOU01000036">
    <property type="protein sequence ID" value="GLR77267.1"/>
    <property type="molecule type" value="Genomic_DNA"/>
</dbReference>
<evidence type="ECO:0000313" key="3">
    <source>
        <dbReference type="EMBL" id="PQJ87443.1"/>
    </source>
</evidence>
<dbReference type="InterPro" id="IPR016193">
    <property type="entry name" value="Cytidine_deaminase-like"/>
</dbReference>
<reference evidence="2" key="4">
    <citation type="submission" date="2023-01" db="EMBL/GenBank/DDBJ databases">
        <title>Draft genome sequence of Aliivibrio sifiae strain NBRC 105001.</title>
        <authorList>
            <person name="Sun Q."/>
            <person name="Mori K."/>
        </authorList>
    </citation>
    <scope>NUCLEOTIDE SEQUENCE</scope>
    <source>
        <strain evidence="2">NBRC 105001</strain>
    </source>
</reference>
<proteinExistence type="predicted"/>
<accession>A0A2S7X7V0</accession>
<protein>
    <submittedName>
        <fullName evidence="3">CMP deaminase</fullName>
    </submittedName>
</protein>
<reference evidence="3 4" key="2">
    <citation type="submission" date="2016-12" db="EMBL/GenBank/DDBJ databases">
        <title>Diversity of luminous bacteria.</title>
        <authorList>
            <person name="Yoshizawa S."/>
            <person name="Kogure K."/>
        </authorList>
    </citation>
    <scope>NUCLEOTIDE SEQUENCE [LARGE SCALE GENOMIC DNA]</scope>
    <source>
        <strain evidence="3 4">NBRC 105001</strain>
    </source>
</reference>
<dbReference type="PANTHER" id="PTHR11079">
    <property type="entry name" value="CYTOSINE DEAMINASE FAMILY MEMBER"/>
    <property type="match status" value="1"/>
</dbReference>
<gene>
    <name evidence="3" type="ORF">BTO23_15125</name>
    <name evidence="2" type="ORF">GCM10007855_41420</name>
</gene>
<sequence length="268" mass="30004">MSKNYSRSDLMKIAIEEHLKCTEFPRVGVVIAKSGEVLATGYRGETKNVHAERIAIRKLTAEQVKGATVYTTLEPCVELHKEQEISSCAQLLIDSGVSDVVIGVLDPNGTIYSQGYRKLLENNINVSFFNRKLRAAVEEETFDCGNIHKIYGCGKRRVPVIHSGNEIEVQFSQTDERIINIKWATLQPTHGCVDLQSSNGSVLVAAGARNFGDISDPTVFRFPSHFARMKIGDIAIVKPSNATFYVLIQLIEIFDNDIIFKWEVRNDR</sequence>
<dbReference type="Gene3D" id="3.40.140.10">
    <property type="entry name" value="Cytidine Deaminase, domain 2"/>
    <property type="match status" value="1"/>
</dbReference>
<dbReference type="InterPro" id="IPR002125">
    <property type="entry name" value="CMP_dCMP_dom"/>
</dbReference>
<dbReference type="EMBL" id="MSCP01000002">
    <property type="protein sequence ID" value="PQJ87443.1"/>
    <property type="molecule type" value="Genomic_DNA"/>
</dbReference>
<name>A0A2S7X7V0_9GAMM</name>
<dbReference type="Pfam" id="PF00383">
    <property type="entry name" value="dCMP_cyt_deam_1"/>
    <property type="match status" value="1"/>
</dbReference>
<organism evidence="3 4">
    <name type="scientific">Aliivibrio sifiae</name>
    <dbReference type="NCBI Taxonomy" id="566293"/>
    <lineage>
        <taxon>Bacteria</taxon>
        <taxon>Pseudomonadati</taxon>
        <taxon>Pseudomonadota</taxon>
        <taxon>Gammaproteobacteria</taxon>
        <taxon>Vibrionales</taxon>
        <taxon>Vibrionaceae</taxon>
        <taxon>Aliivibrio</taxon>
    </lineage>
</organism>